<keyword evidence="5" id="KW-0633">Potassium transport</keyword>
<dbReference type="PROSITE" id="PS51201">
    <property type="entry name" value="RCK_N"/>
    <property type="match status" value="1"/>
</dbReference>
<evidence type="ECO:0000256" key="6">
    <source>
        <dbReference type="ARBA" id="ARBA00022692"/>
    </source>
</evidence>
<name>A0A3A8EKL5_9GAMM</name>
<reference evidence="13 14" key="1">
    <citation type="submission" date="2018-09" db="EMBL/GenBank/DDBJ databases">
        <title>The draft genome of Acinetobacter spp. strains.</title>
        <authorList>
            <person name="Qin J."/>
            <person name="Feng Y."/>
            <person name="Zong Z."/>
        </authorList>
    </citation>
    <scope>NUCLEOTIDE SEQUENCE [LARGE SCALE GENOMIC DNA]</scope>
    <source>
        <strain evidence="13 14">WCHAc060012</strain>
    </source>
</reference>
<feature type="transmembrane region" description="Helical" evidence="11">
    <location>
        <begin position="322"/>
        <end position="343"/>
    </location>
</feature>
<evidence type="ECO:0000313" key="14">
    <source>
        <dbReference type="Proteomes" id="UP000282388"/>
    </source>
</evidence>
<feature type="transmembrane region" description="Helical" evidence="11">
    <location>
        <begin position="355"/>
        <end position="374"/>
    </location>
</feature>
<evidence type="ECO:0000256" key="1">
    <source>
        <dbReference type="ARBA" id="ARBA00004127"/>
    </source>
</evidence>
<evidence type="ECO:0000256" key="2">
    <source>
        <dbReference type="ARBA" id="ARBA00005551"/>
    </source>
</evidence>
<dbReference type="InterPro" id="IPR003148">
    <property type="entry name" value="RCK_N"/>
</dbReference>
<dbReference type="GO" id="GO:0012505">
    <property type="term" value="C:endomembrane system"/>
    <property type="evidence" value="ECO:0007669"/>
    <property type="project" value="UniProtKB-SubCell"/>
</dbReference>
<feature type="transmembrane region" description="Helical" evidence="11">
    <location>
        <begin position="150"/>
        <end position="171"/>
    </location>
</feature>
<comment type="caution">
    <text evidence="13">The sequence shown here is derived from an EMBL/GenBank/DDBJ whole genome shotgun (WGS) entry which is preliminary data.</text>
</comment>
<dbReference type="Pfam" id="PF02254">
    <property type="entry name" value="TrkA_N"/>
    <property type="match status" value="1"/>
</dbReference>
<dbReference type="GO" id="GO:0008324">
    <property type="term" value="F:monoatomic cation transmembrane transporter activity"/>
    <property type="evidence" value="ECO:0007669"/>
    <property type="project" value="InterPro"/>
</dbReference>
<sequence>MSLLLQITVFLGASLLLVPLLKRFGIATVLGYLMTGILLGPSVFNIASDPEAIQELAEFGVILLMFLIGLELRPQRLWSMRSSIFGMGSLQVGISGLVLAVISFIALQQGIAASLVIGFALALSSTAFVLQLLTEKQQLNTTYGQQSFSILLFQDMAAIPLLAIIPMLAGTESPHHGIAYFAAIVATFTGLYLFSRYLMRPFFRFVAKSGAHELITAVGLFIVLAVVCLMDVLGISTTLGAFLTGVLLADSEFRHELEASIAPFKGLLLGLFFMTVGMTTQLSLFIEMPWLIIGGALILLLVKMISMAAIARYLKYSWQNSLMLATCLAQGGEFAFVVLNVAHSEKVIGQAIMEPLTLIVTLSMVLTPILYWLMSTQILPRLFNKTAMPEYDDIPDQRHPLIIAGFGRFGQIIARVAHLQHLPFTAIDSNLDKVDFVRNYGGKLYYGDAVQPDILRAAGIEHAQVFILAIDDIEDSMNVARHIRLNYPNLKMLVRARDRHHVHLLRDLGVEHIWRETYLSSLGMAYRMLRDVGISEEDAYKSIELFRSYDEKLLEQQQHIYTDEQKVYETHRNALAELEHLFASDMQIRQEPAGVDLQRGLQRSRIDVARDEKDELK</sequence>
<protein>
    <submittedName>
        <fullName evidence="13">Glutathione-regulated potassium-efflux system protein KefB</fullName>
    </submittedName>
</protein>
<keyword evidence="3" id="KW-0813">Transport</keyword>
<dbReference type="InterPro" id="IPR004771">
    <property type="entry name" value="K/H_exchanger"/>
</dbReference>
<proteinExistence type="inferred from homology"/>
<comment type="subcellular location">
    <subcellularLocation>
        <location evidence="1">Endomembrane system</location>
        <topology evidence="1">Multi-pass membrane protein</topology>
    </subcellularLocation>
</comment>
<feature type="transmembrane region" description="Helical" evidence="11">
    <location>
        <begin position="290"/>
        <end position="310"/>
    </location>
</feature>
<dbReference type="GO" id="GO:0015297">
    <property type="term" value="F:antiporter activity"/>
    <property type="evidence" value="ECO:0007669"/>
    <property type="project" value="UniProtKB-KW"/>
</dbReference>
<feature type="transmembrane region" description="Helical" evidence="11">
    <location>
        <begin position="84"/>
        <end position="105"/>
    </location>
</feature>
<keyword evidence="8 11" id="KW-1133">Transmembrane helix</keyword>
<dbReference type="GO" id="GO:0006813">
    <property type="term" value="P:potassium ion transport"/>
    <property type="evidence" value="ECO:0007669"/>
    <property type="project" value="UniProtKB-KW"/>
</dbReference>
<dbReference type="AlphaFoldDB" id="A0A3A8EKL5"/>
<dbReference type="InterPro" id="IPR036291">
    <property type="entry name" value="NAD(P)-bd_dom_sf"/>
</dbReference>
<dbReference type="InterPro" id="IPR038770">
    <property type="entry name" value="Na+/solute_symporter_sf"/>
</dbReference>
<gene>
    <name evidence="13" type="ORF">D7V32_08595</name>
</gene>
<keyword evidence="10 11" id="KW-0472">Membrane</keyword>
<evidence type="ECO:0000256" key="8">
    <source>
        <dbReference type="ARBA" id="ARBA00022989"/>
    </source>
</evidence>
<dbReference type="GO" id="GO:1902600">
    <property type="term" value="P:proton transmembrane transport"/>
    <property type="evidence" value="ECO:0007669"/>
    <property type="project" value="InterPro"/>
</dbReference>
<dbReference type="OrthoDB" id="9781411at2"/>
<organism evidence="13 14">
    <name type="scientific">Acinetobacter tianfuensis</name>
    <dbReference type="NCBI Taxonomy" id="2419603"/>
    <lineage>
        <taxon>Bacteria</taxon>
        <taxon>Pseudomonadati</taxon>
        <taxon>Pseudomonadota</taxon>
        <taxon>Gammaproteobacteria</taxon>
        <taxon>Moraxellales</taxon>
        <taxon>Moraxellaceae</taxon>
        <taxon>Acinetobacter</taxon>
    </lineage>
</organism>
<keyword evidence="7" id="KW-0630">Potassium</keyword>
<dbReference type="Proteomes" id="UP000282388">
    <property type="component" value="Unassembled WGS sequence"/>
</dbReference>
<dbReference type="NCBIfam" id="TIGR00932">
    <property type="entry name" value="2a37"/>
    <property type="match status" value="1"/>
</dbReference>
<dbReference type="EMBL" id="RAXV01000016">
    <property type="protein sequence ID" value="RKG31290.1"/>
    <property type="molecule type" value="Genomic_DNA"/>
</dbReference>
<dbReference type="SUPFAM" id="SSF51735">
    <property type="entry name" value="NAD(P)-binding Rossmann-fold domains"/>
    <property type="match status" value="1"/>
</dbReference>
<keyword evidence="14" id="KW-1185">Reference proteome</keyword>
<evidence type="ECO:0000256" key="4">
    <source>
        <dbReference type="ARBA" id="ARBA00022449"/>
    </source>
</evidence>
<evidence type="ECO:0000256" key="5">
    <source>
        <dbReference type="ARBA" id="ARBA00022538"/>
    </source>
</evidence>
<feature type="transmembrane region" description="Helical" evidence="11">
    <location>
        <begin position="177"/>
        <end position="194"/>
    </location>
</feature>
<dbReference type="RefSeq" id="WP_120402479.1">
    <property type="nucleotide sequence ID" value="NZ_RAXV01000016.1"/>
</dbReference>
<feature type="transmembrane region" description="Helical" evidence="11">
    <location>
        <begin position="111"/>
        <end position="130"/>
    </location>
</feature>
<evidence type="ECO:0000313" key="13">
    <source>
        <dbReference type="EMBL" id="RKG31290.1"/>
    </source>
</evidence>
<dbReference type="FunFam" id="3.40.50.720:FF:000036">
    <property type="entry name" value="Glutathione-regulated potassium-efflux system protein KefB"/>
    <property type="match status" value="1"/>
</dbReference>
<keyword evidence="6 11" id="KW-0812">Transmembrane</keyword>
<evidence type="ECO:0000256" key="10">
    <source>
        <dbReference type="ARBA" id="ARBA00023136"/>
    </source>
</evidence>
<comment type="similarity">
    <text evidence="2">Belongs to the monovalent cation:proton antiporter 2 (CPA2) transporter (TC 2.A.37) family.</text>
</comment>
<evidence type="ECO:0000256" key="7">
    <source>
        <dbReference type="ARBA" id="ARBA00022958"/>
    </source>
</evidence>
<evidence type="ECO:0000256" key="11">
    <source>
        <dbReference type="SAM" id="Phobius"/>
    </source>
</evidence>
<dbReference type="PANTHER" id="PTHR46157">
    <property type="entry name" value="K(+) EFFLUX ANTIPORTER 3, CHLOROPLASTIC"/>
    <property type="match status" value="1"/>
</dbReference>
<feature type="transmembrane region" description="Helical" evidence="11">
    <location>
        <begin position="215"/>
        <end position="248"/>
    </location>
</feature>
<accession>A0A3A8EKL5</accession>
<evidence type="ECO:0000256" key="9">
    <source>
        <dbReference type="ARBA" id="ARBA00023065"/>
    </source>
</evidence>
<keyword evidence="4" id="KW-0050">Antiport</keyword>
<evidence type="ECO:0000256" key="3">
    <source>
        <dbReference type="ARBA" id="ARBA00022448"/>
    </source>
</evidence>
<keyword evidence="9" id="KW-0406">Ion transport</keyword>
<evidence type="ECO:0000259" key="12">
    <source>
        <dbReference type="PROSITE" id="PS51201"/>
    </source>
</evidence>
<feature type="transmembrane region" description="Helical" evidence="11">
    <location>
        <begin position="260"/>
        <end position="278"/>
    </location>
</feature>
<dbReference type="PANTHER" id="PTHR46157:SF4">
    <property type="entry name" value="K(+) EFFLUX ANTIPORTER 3, CHLOROPLASTIC"/>
    <property type="match status" value="1"/>
</dbReference>
<dbReference type="GO" id="GO:0005886">
    <property type="term" value="C:plasma membrane"/>
    <property type="evidence" value="ECO:0007669"/>
    <property type="project" value="TreeGrafter"/>
</dbReference>
<feature type="transmembrane region" description="Helical" evidence="11">
    <location>
        <begin position="55"/>
        <end position="72"/>
    </location>
</feature>
<feature type="domain" description="RCK N-terminal" evidence="12">
    <location>
        <begin position="397"/>
        <end position="514"/>
    </location>
</feature>
<dbReference type="Pfam" id="PF00999">
    <property type="entry name" value="Na_H_Exchanger"/>
    <property type="match status" value="1"/>
</dbReference>
<dbReference type="Gene3D" id="3.40.50.720">
    <property type="entry name" value="NAD(P)-binding Rossmann-like Domain"/>
    <property type="match status" value="1"/>
</dbReference>
<dbReference type="InterPro" id="IPR006153">
    <property type="entry name" value="Cation/H_exchanger_TM"/>
</dbReference>
<dbReference type="Gene3D" id="1.20.1530.20">
    <property type="match status" value="1"/>
</dbReference>